<evidence type="ECO:0000256" key="6">
    <source>
        <dbReference type="ARBA" id="ARBA00023136"/>
    </source>
</evidence>
<feature type="transmembrane region" description="Helical" evidence="7">
    <location>
        <begin position="72"/>
        <end position="95"/>
    </location>
</feature>
<dbReference type="GO" id="GO:0015421">
    <property type="term" value="F:ABC-type oligopeptide transporter activity"/>
    <property type="evidence" value="ECO:0007669"/>
    <property type="project" value="TreeGrafter"/>
</dbReference>
<keyword evidence="4" id="KW-0067">ATP-binding</keyword>
<dbReference type="Gene3D" id="1.20.1560.10">
    <property type="entry name" value="ABC transporter type 1, transmembrane domain"/>
    <property type="match status" value="1"/>
</dbReference>
<dbReference type="EMBL" id="MK473645">
    <property type="protein sequence ID" value="QFF90393.1"/>
    <property type="molecule type" value="Genomic_DNA"/>
</dbReference>
<dbReference type="RefSeq" id="WP_140114333.1">
    <property type="nucleotide sequence ID" value="NZ_CANUIP010000004.1"/>
</dbReference>
<dbReference type="AlphaFoldDB" id="A0A5P5X568"/>
<comment type="subcellular location">
    <subcellularLocation>
        <location evidence="1">Cell membrane</location>
        <topology evidence="1">Multi-pass membrane protein</topology>
    </subcellularLocation>
</comment>
<dbReference type="InterPro" id="IPR011527">
    <property type="entry name" value="ABC1_TM_dom"/>
</dbReference>
<dbReference type="PROSITE" id="PS50929">
    <property type="entry name" value="ABC_TM1F"/>
    <property type="match status" value="1"/>
</dbReference>
<dbReference type="GO" id="GO:0005886">
    <property type="term" value="C:plasma membrane"/>
    <property type="evidence" value="ECO:0007669"/>
    <property type="project" value="UniProtKB-SubCell"/>
</dbReference>
<gene>
    <name evidence="10" type="primary">msbA</name>
</gene>
<feature type="domain" description="ABC transmembrane type-1" evidence="9">
    <location>
        <begin position="61"/>
        <end position="320"/>
    </location>
</feature>
<feature type="domain" description="ABC transporter" evidence="8">
    <location>
        <begin position="359"/>
        <end position="595"/>
    </location>
</feature>
<proteinExistence type="predicted"/>
<keyword evidence="2 7" id="KW-0812">Transmembrane</keyword>
<evidence type="ECO:0000259" key="9">
    <source>
        <dbReference type="PROSITE" id="PS50929"/>
    </source>
</evidence>
<dbReference type="SUPFAM" id="SSF52540">
    <property type="entry name" value="P-loop containing nucleoside triphosphate hydrolases"/>
    <property type="match status" value="1"/>
</dbReference>
<dbReference type="Gene3D" id="3.40.50.300">
    <property type="entry name" value="P-loop containing nucleotide triphosphate hydrolases"/>
    <property type="match status" value="1"/>
</dbReference>
<dbReference type="InterPro" id="IPR039421">
    <property type="entry name" value="Type_1_exporter"/>
</dbReference>
<keyword evidence="6 7" id="KW-0472">Membrane</keyword>
<keyword evidence="5 7" id="KW-1133">Transmembrane helix</keyword>
<accession>A0A5P5X568</accession>
<evidence type="ECO:0000256" key="7">
    <source>
        <dbReference type="SAM" id="Phobius"/>
    </source>
</evidence>
<feature type="transmembrane region" description="Helical" evidence="7">
    <location>
        <begin position="152"/>
        <end position="172"/>
    </location>
</feature>
<evidence type="ECO:0000256" key="1">
    <source>
        <dbReference type="ARBA" id="ARBA00004651"/>
    </source>
</evidence>
<dbReference type="SMART" id="SM00382">
    <property type="entry name" value="AAA"/>
    <property type="match status" value="1"/>
</dbReference>
<sequence>MLNKLKQLWRLLNTEQKRDIVTVQLSVVFLAFFELFTIAAVAANMQLITNNEKLTNVMSNVDMFIGKTENEVLLIISFFLIVILTFSSLFSILIFRKSTRLSMKIGHQIACKLLDFYLTQDWLYHANNNSSRITSNVLIESTRLTNGVLQPFVQCVSRVILIFIISTAIFIYDPKLSFFILAFFISSYLIISRFAKNRLKENSYLIQKSNTERVQSVNEAIDNIKMVILNDKKDFFFKKFEKSNQNATESQASNVTLSSSPRYMMEWLAFVSMILLIILTILSGRGLETIIPLLTIYGLAAFKLLPSLQQAYFQVSIIKGNISALEVITSELEAAKTCSIDSFESNDRNLDKVTFNSNILLKDVNFRYPNKKKQAISNLTIEIKKNKTIGLVGESGSGKSTLIDILCGLVELESGEFNVDGITIDPKSSGWKDNISYVPQTISLSDATIAENIAFGEQENNINWSLIKEVIELSCLNDLISSLEHGLNTVIGEKGVQLSGGQRQRIGIARALYKRSNILILDEATSALDGITENKIMEAVRNLYGKMTIIIIAHRLKTIKTSDYIYMLKDGNVIDKNTYEGLLLNNASFREMEKFA</sequence>
<dbReference type="PROSITE" id="PS50893">
    <property type="entry name" value="ABC_TRANSPORTER_2"/>
    <property type="match status" value="1"/>
</dbReference>
<dbReference type="SUPFAM" id="SSF90123">
    <property type="entry name" value="ABC transporter transmembrane region"/>
    <property type="match status" value="1"/>
</dbReference>
<dbReference type="PANTHER" id="PTHR43394">
    <property type="entry name" value="ATP-DEPENDENT PERMEASE MDL1, MITOCHONDRIAL"/>
    <property type="match status" value="1"/>
</dbReference>
<evidence type="ECO:0000256" key="4">
    <source>
        <dbReference type="ARBA" id="ARBA00022840"/>
    </source>
</evidence>
<evidence type="ECO:0000313" key="10">
    <source>
        <dbReference type="EMBL" id="QFF90393.1"/>
    </source>
</evidence>
<dbReference type="InterPro" id="IPR003439">
    <property type="entry name" value="ABC_transporter-like_ATP-bd"/>
</dbReference>
<organism evidence="10">
    <name type="scientific">Vibrio parahaemolyticus</name>
    <dbReference type="NCBI Taxonomy" id="670"/>
    <lineage>
        <taxon>Bacteria</taxon>
        <taxon>Pseudomonadati</taxon>
        <taxon>Pseudomonadota</taxon>
        <taxon>Gammaproteobacteria</taxon>
        <taxon>Vibrionales</taxon>
        <taxon>Vibrionaceae</taxon>
        <taxon>Vibrio</taxon>
    </lineage>
</organism>
<dbReference type="GO" id="GO:0016887">
    <property type="term" value="F:ATP hydrolysis activity"/>
    <property type="evidence" value="ECO:0007669"/>
    <property type="project" value="InterPro"/>
</dbReference>
<dbReference type="InterPro" id="IPR027417">
    <property type="entry name" value="P-loop_NTPase"/>
</dbReference>
<feature type="transmembrane region" description="Helical" evidence="7">
    <location>
        <begin position="21"/>
        <end position="43"/>
    </location>
</feature>
<dbReference type="InterPro" id="IPR003593">
    <property type="entry name" value="AAA+_ATPase"/>
</dbReference>
<dbReference type="GO" id="GO:0005524">
    <property type="term" value="F:ATP binding"/>
    <property type="evidence" value="ECO:0007669"/>
    <property type="project" value="UniProtKB-KW"/>
</dbReference>
<dbReference type="Pfam" id="PF00005">
    <property type="entry name" value="ABC_tran"/>
    <property type="match status" value="1"/>
</dbReference>
<dbReference type="Pfam" id="PF00664">
    <property type="entry name" value="ABC_membrane"/>
    <property type="match status" value="1"/>
</dbReference>
<dbReference type="PROSITE" id="PS00211">
    <property type="entry name" value="ABC_TRANSPORTER_1"/>
    <property type="match status" value="1"/>
</dbReference>
<evidence type="ECO:0000256" key="3">
    <source>
        <dbReference type="ARBA" id="ARBA00022741"/>
    </source>
</evidence>
<dbReference type="InterPro" id="IPR017871">
    <property type="entry name" value="ABC_transporter-like_CS"/>
</dbReference>
<protein>
    <submittedName>
        <fullName evidence="10">ABC-type multidrug transport system, ATPase and permease components</fullName>
    </submittedName>
</protein>
<reference evidence="10" key="1">
    <citation type="journal article" date="2019" name="Int. J. Food Microbiol.">
        <title>Developing a novel molecular serotyping system based on capsular polysaccharide synthesis gene clusters of Vibrio parahaemolyticus.</title>
        <authorList>
            <person name="Pang Y."/>
            <person name="Guo X."/>
            <person name="Tian X."/>
            <person name="Liu F."/>
            <person name="Wang L."/>
            <person name="Wu J."/>
            <person name="Zhang S."/>
            <person name="Li S."/>
            <person name="Liu B."/>
        </authorList>
    </citation>
    <scope>NUCLEOTIDE SEQUENCE</scope>
    <source>
        <strain evidence="10">G3582</strain>
    </source>
</reference>
<evidence type="ECO:0000256" key="2">
    <source>
        <dbReference type="ARBA" id="ARBA00022692"/>
    </source>
</evidence>
<dbReference type="InterPro" id="IPR036640">
    <property type="entry name" value="ABC1_TM_sf"/>
</dbReference>
<evidence type="ECO:0000259" key="8">
    <source>
        <dbReference type="PROSITE" id="PS50893"/>
    </source>
</evidence>
<feature type="transmembrane region" description="Helical" evidence="7">
    <location>
        <begin position="267"/>
        <end position="284"/>
    </location>
</feature>
<feature type="transmembrane region" description="Helical" evidence="7">
    <location>
        <begin position="178"/>
        <end position="195"/>
    </location>
</feature>
<name>A0A5P5X568_VIBPH</name>
<keyword evidence="3" id="KW-0547">Nucleotide-binding</keyword>
<evidence type="ECO:0000256" key="5">
    <source>
        <dbReference type="ARBA" id="ARBA00022989"/>
    </source>
</evidence>
<dbReference type="PANTHER" id="PTHR43394:SF1">
    <property type="entry name" value="ATP-BINDING CASSETTE SUB-FAMILY B MEMBER 10, MITOCHONDRIAL"/>
    <property type="match status" value="1"/>
</dbReference>